<dbReference type="SUPFAM" id="SSF46785">
    <property type="entry name" value="Winged helix' DNA-binding domain"/>
    <property type="match status" value="1"/>
</dbReference>
<keyword evidence="3" id="KW-0238">DNA-binding</keyword>
<dbReference type="EMBL" id="CP031320">
    <property type="protein sequence ID" value="AXK35018.1"/>
    <property type="molecule type" value="Genomic_DNA"/>
</dbReference>
<reference evidence="6 7" key="1">
    <citation type="submission" date="2018-07" db="EMBL/GenBank/DDBJ databases">
        <title>Draft genome of the type strain Streptomyces armeniacus ATCC 15676.</title>
        <authorList>
            <person name="Labana P."/>
            <person name="Gosse J.T."/>
            <person name="Boddy C.N."/>
        </authorList>
    </citation>
    <scope>NUCLEOTIDE SEQUENCE [LARGE SCALE GENOMIC DNA]</scope>
    <source>
        <strain evidence="6 7">ATCC 15676</strain>
    </source>
</reference>
<dbReference type="PANTHER" id="PTHR30346">
    <property type="entry name" value="TRANSCRIPTIONAL DUAL REGULATOR HCAR-RELATED"/>
    <property type="match status" value="1"/>
</dbReference>
<dbReference type="Gene3D" id="1.10.10.10">
    <property type="entry name" value="Winged helix-like DNA-binding domain superfamily/Winged helix DNA-binding domain"/>
    <property type="match status" value="1"/>
</dbReference>
<keyword evidence="4" id="KW-0804">Transcription</keyword>
<comment type="similarity">
    <text evidence="1">Belongs to the LysR transcriptional regulatory family.</text>
</comment>
<evidence type="ECO:0000256" key="4">
    <source>
        <dbReference type="ARBA" id="ARBA00023163"/>
    </source>
</evidence>
<dbReference type="KEGG" id="sarm:DVA86_22600"/>
<dbReference type="PRINTS" id="PR00039">
    <property type="entry name" value="HTHLYSR"/>
</dbReference>
<dbReference type="InterPro" id="IPR005119">
    <property type="entry name" value="LysR_subst-bd"/>
</dbReference>
<keyword evidence="7" id="KW-1185">Reference proteome</keyword>
<evidence type="ECO:0000256" key="1">
    <source>
        <dbReference type="ARBA" id="ARBA00009437"/>
    </source>
</evidence>
<protein>
    <submittedName>
        <fullName evidence="6">LysR family transcriptional regulator</fullName>
    </submittedName>
</protein>
<dbReference type="GO" id="GO:0032993">
    <property type="term" value="C:protein-DNA complex"/>
    <property type="evidence" value="ECO:0007669"/>
    <property type="project" value="TreeGrafter"/>
</dbReference>
<dbReference type="Pfam" id="PF03466">
    <property type="entry name" value="LysR_substrate"/>
    <property type="match status" value="1"/>
</dbReference>
<proteinExistence type="inferred from homology"/>
<evidence type="ECO:0000313" key="6">
    <source>
        <dbReference type="EMBL" id="AXK35018.1"/>
    </source>
</evidence>
<gene>
    <name evidence="6" type="ORF">DVA86_22600</name>
</gene>
<dbReference type="InterPro" id="IPR036388">
    <property type="entry name" value="WH-like_DNA-bd_sf"/>
</dbReference>
<dbReference type="PROSITE" id="PS50931">
    <property type="entry name" value="HTH_LYSR"/>
    <property type="match status" value="1"/>
</dbReference>
<name>A0A345XTQ2_9ACTN</name>
<dbReference type="Gene3D" id="3.40.190.10">
    <property type="entry name" value="Periplasmic binding protein-like II"/>
    <property type="match status" value="2"/>
</dbReference>
<feature type="domain" description="HTH lysR-type" evidence="5">
    <location>
        <begin position="3"/>
        <end position="60"/>
    </location>
</feature>
<dbReference type="AlphaFoldDB" id="A0A345XTQ2"/>
<dbReference type="SUPFAM" id="SSF53850">
    <property type="entry name" value="Periplasmic binding protein-like II"/>
    <property type="match status" value="1"/>
</dbReference>
<dbReference type="CDD" id="cd08414">
    <property type="entry name" value="PBP2_LTTR_aromatics_like"/>
    <property type="match status" value="1"/>
</dbReference>
<dbReference type="Proteomes" id="UP000254425">
    <property type="component" value="Chromosome"/>
</dbReference>
<keyword evidence="2" id="KW-0805">Transcription regulation</keyword>
<dbReference type="GO" id="GO:0003700">
    <property type="term" value="F:DNA-binding transcription factor activity"/>
    <property type="evidence" value="ECO:0007669"/>
    <property type="project" value="InterPro"/>
</dbReference>
<sequence length="299" mass="30920">MALDLYKLDHLVAVAEEGSVTRAAARLHLSQQALSTSVRSLEREVGVPLLERGSGGVTLLPAGRALVEDARVLRGVARGALDRARRIGRGEAETLRVGHTPAVTGEEVTALLTGVAEAHPGIATDVHQRYPAELTAALLAGELDVGLCRGTAPAHGLARATLDHQPLRIAVAAGHPLAARTSVPLTELAGERVLVWGEPGHSGYTDLLLDHCRAAGFEPRTERTQRQGTPPVTAVIGTDRVAFVTSPPGTAAGGKVRILAVEPPVHAPLHALYLPHTSSPGRDTLLAGPAGAAAPDASA</sequence>
<evidence type="ECO:0000256" key="2">
    <source>
        <dbReference type="ARBA" id="ARBA00023015"/>
    </source>
</evidence>
<dbReference type="InterPro" id="IPR036390">
    <property type="entry name" value="WH_DNA-bd_sf"/>
</dbReference>
<dbReference type="Pfam" id="PF00126">
    <property type="entry name" value="HTH_1"/>
    <property type="match status" value="1"/>
</dbReference>
<dbReference type="InterPro" id="IPR000847">
    <property type="entry name" value="LysR_HTH_N"/>
</dbReference>
<evidence type="ECO:0000259" key="5">
    <source>
        <dbReference type="PROSITE" id="PS50931"/>
    </source>
</evidence>
<dbReference type="RefSeq" id="WP_208880895.1">
    <property type="nucleotide sequence ID" value="NZ_CP031320.1"/>
</dbReference>
<accession>A0A345XTQ2</accession>
<organism evidence="6 7">
    <name type="scientific">Streptomyces armeniacus</name>
    <dbReference type="NCBI Taxonomy" id="83291"/>
    <lineage>
        <taxon>Bacteria</taxon>
        <taxon>Bacillati</taxon>
        <taxon>Actinomycetota</taxon>
        <taxon>Actinomycetes</taxon>
        <taxon>Kitasatosporales</taxon>
        <taxon>Streptomycetaceae</taxon>
        <taxon>Streptomyces</taxon>
    </lineage>
</organism>
<dbReference type="GO" id="GO:0003677">
    <property type="term" value="F:DNA binding"/>
    <property type="evidence" value="ECO:0007669"/>
    <property type="project" value="UniProtKB-KW"/>
</dbReference>
<evidence type="ECO:0000256" key="3">
    <source>
        <dbReference type="ARBA" id="ARBA00023125"/>
    </source>
</evidence>
<dbReference type="PANTHER" id="PTHR30346:SF17">
    <property type="entry name" value="LYSR FAMILY TRANSCRIPTIONAL REGULATOR"/>
    <property type="match status" value="1"/>
</dbReference>
<evidence type="ECO:0000313" key="7">
    <source>
        <dbReference type="Proteomes" id="UP000254425"/>
    </source>
</evidence>